<sequence>VNVVCKALIYYCQNGWPDSKQKACEIRKNNWAFRWEISVDEGLLMKGNKFIIPISMRDDSLWVMGPTKGVYAKMQYKAHNKYSQVSARKCRGGESSSINIEKADDPYIALMNYRARPLQNGYSQSELLFGRNIQSNLP</sequence>
<evidence type="ECO:0000313" key="2">
    <source>
        <dbReference type="Proteomes" id="UP001164746"/>
    </source>
</evidence>
<gene>
    <name evidence="1" type="ORF">MAR_036509</name>
</gene>
<name>A0ABY7FKV0_MYAAR</name>
<evidence type="ECO:0000313" key="1">
    <source>
        <dbReference type="EMBL" id="WAR22840.1"/>
    </source>
</evidence>
<accession>A0ABY7FKV0</accession>
<protein>
    <submittedName>
        <fullName evidence="1">Uncharacterized protein</fullName>
    </submittedName>
</protein>
<dbReference type="EMBL" id="CP111024">
    <property type="protein sequence ID" value="WAR22840.1"/>
    <property type="molecule type" value="Genomic_DNA"/>
</dbReference>
<proteinExistence type="predicted"/>
<dbReference type="Proteomes" id="UP001164746">
    <property type="component" value="Chromosome 13"/>
</dbReference>
<reference evidence="1" key="1">
    <citation type="submission" date="2022-11" db="EMBL/GenBank/DDBJ databases">
        <title>Centuries of genome instability and evolution in soft-shell clam transmissible cancer (bioRxiv).</title>
        <authorList>
            <person name="Hart S.F.M."/>
            <person name="Yonemitsu M.A."/>
            <person name="Giersch R.M."/>
            <person name="Beal B.F."/>
            <person name="Arriagada G."/>
            <person name="Davis B.W."/>
            <person name="Ostrander E.A."/>
            <person name="Goff S.P."/>
            <person name="Metzger M.J."/>
        </authorList>
    </citation>
    <scope>NUCLEOTIDE SEQUENCE</scope>
    <source>
        <strain evidence="1">MELC-2E11</strain>
        <tissue evidence="1">Siphon/mantle</tissue>
    </source>
</reference>
<feature type="non-terminal residue" evidence="1">
    <location>
        <position position="138"/>
    </location>
</feature>
<organism evidence="1 2">
    <name type="scientific">Mya arenaria</name>
    <name type="common">Soft-shell clam</name>
    <dbReference type="NCBI Taxonomy" id="6604"/>
    <lineage>
        <taxon>Eukaryota</taxon>
        <taxon>Metazoa</taxon>
        <taxon>Spiralia</taxon>
        <taxon>Lophotrochozoa</taxon>
        <taxon>Mollusca</taxon>
        <taxon>Bivalvia</taxon>
        <taxon>Autobranchia</taxon>
        <taxon>Heteroconchia</taxon>
        <taxon>Euheterodonta</taxon>
        <taxon>Imparidentia</taxon>
        <taxon>Neoheterodontei</taxon>
        <taxon>Myida</taxon>
        <taxon>Myoidea</taxon>
        <taxon>Myidae</taxon>
        <taxon>Mya</taxon>
    </lineage>
</organism>
<keyword evidence="2" id="KW-1185">Reference proteome</keyword>